<reference evidence="5 6" key="1">
    <citation type="submission" date="2016-11" db="EMBL/GenBank/DDBJ databases">
        <title>Trade-off between light-utilization and light-protection in marine flavobacteria.</title>
        <authorList>
            <person name="Kumagai Y."/>
        </authorList>
    </citation>
    <scope>NUCLEOTIDE SEQUENCE [LARGE SCALE GENOMIC DNA]</scope>
    <source>
        <strain evidence="5 6">NBRC 107125</strain>
    </source>
</reference>
<keyword evidence="6" id="KW-1185">Reference proteome</keyword>
<dbReference type="InterPro" id="IPR009057">
    <property type="entry name" value="Homeodomain-like_sf"/>
</dbReference>
<evidence type="ECO:0000313" key="6">
    <source>
        <dbReference type="Proteomes" id="UP000193450"/>
    </source>
</evidence>
<feature type="domain" description="HTH araC/xylS-type" evidence="4">
    <location>
        <begin position="1"/>
        <end position="99"/>
    </location>
</feature>
<dbReference type="PROSITE" id="PS01124">
    <property type="entry name" value="HTH_ARAC_FAMILY_2"/>
    <property type="match status" value="1"/>
</dbReference>
<dbReference type="InterPro" id="IPR020449">
    <property type="entry name" value="Tscrpt_reg_AraC-type_HTH"/>
</dbReference>
<organism evidence="5 6">
    <name type="scientific">Oceanicoccus sagamiensis</name>
    <dbReference type="NCBI Taxonomy" id="716816"/>
    <lineage>
        <taxon>Bacteria</taxon>
        <taxon>Pseudomonadati</taxon>
        <taxon>Pseudomonadota</taxon>
        <taxon>Gammaproteobacteria</taxon>
        <taxon>Cellvibrionales</taxon>
        <taxon>Spongiibacteraceae</taxon>
        <taxon>Oceanicoccus</taxon>
    </lineage>
</organism>
<dbReference type="OrthoDB" id="6866685at2"/>
<dbReference type="GO" id="GO:0043565">
    <property type="term" value="F:sequence-specific DNA binding"/>
    <property type="evidence" value="ECO:0007669"/>
    <property type="project" value="InterPro"/>
</dbReference>
<keyword evidence="3" id="KW-0804">Transcription</keyword>
<keyword evidence="1" id="KW-0805">Transcription regulation</keyword>
<sequence>MEEQQPYLENELRIADLADGLGIASNHLSQILNQQSGQNFYEFVNGYRVAEAQRLLDAPDLTHLTMVQVAMEAGFNSQSAFYKHFKNTVGVTPAQYRRQL</sequence>
<dbReference type="Pfam" id="PF12833">
    <property type="entry name" value="HTH_18"/>
    <property type="match status" value="1"/>
</dbReference>
<dbReference type="AlphaFoldDB" id="A0A1X9N883"/>
<protein>
    <recommendedName>
        <fullName evidence="4">HTH araC/xylS-type domain-containing protein</fullName>
    </recommendedName>
</protein>
<evidence type="ECO:0000256" key="1">
    <source>
        <dbReference type="ARBA" id="ARBA00023015"/>
    </source>
</evidence>
<dbReference type="SMART" id="SM00342">
    <property type="entry name" value="HTH_ARAC"/>
    <property type="match status" value="1"/>
</dbReference>
<dbReference type="PROSITE" id="PS00041">
    <property type="entry name" value="HTH_ARAC_FAMILY_1"/>
    <property type="match status" value="1"/>
</dbReference>
<dbReference type="PANTHER" id="PTHR43280">
    <property type="entry name" value="ARAC-FAMILY TRANSCRIPTIONAL REGULATOR"/>
    <property type="match status" value="1"/>
</dbReference>
<name>A0A1X9N883_9GAMM</name>
<gene>
    <name evidence="5" type="ORF">BST96_09135</name>
</gene>
<accession>A0A1X9N883</accession>
<dbReference type="PRINTS" id="PR00032">
    <property type="entry name" value="HTHARAC"/>
</dbReference>
<dbReference type="STRING" id="716816.BST96_09135"/>
<dbReference type="SUPFAM" id="SSF46689">
    <property type="entry name" value="Homeodomain-like"/>
    <property type="match status" value="1"/>
</dbReference>
<evidence type="ECO:0000259" key="4">
    <source>
        <dbReference type="PROSITE" id="PS01124"/>
    </source>
</evidence>
<dbReference type="GO" id="GO:0003700">
    <property type="term" value="F:DNA-binding transcription factor activity"/>
    <property type="evidence" value="ECO:0007669"/>
    <property type="project" value="InterPro"/>
</dbReference>
<dbReference type="KEGG" id="osg:BST96_09135"/>
<proteinExistence type="predicted"/>
<evidence type="ECO:0000313" key="5">
    <source>
        <dbReference type="EMBL" id="ARN74270.1"/>
    </source>
</evidence>
<dbReference type="InterPro" id="IPR018062">
    <property type="entry name" value="HTH_AraC-typ_CS"/>
</dbReference>
<dbReference type="InterPro" id="IPR018060">
    <property type="entry name" value="HTH_AraC"/>
</dbReference>
<dbReference type="PANTHER" id="PTHR43280:SF29">
    <property type="entry name" value="ARAC-FAMILY TRANSCRIPTIONAL REGULATOR"/>
    <property type="match status" value="1"/>
</dbReference>
<keyword evidence="2" id="KW-0238">DNA-binding</keyword>
<evidence type="ECO:0000256" key="2">
    <source>
        <dbReference type="ARBA" id="ARBA00023125"/>
    </source>
</evidence>
<evidence type="ECO:0000256" key="3">
    <source>
        <dbReference type="ARBA" id="ARBA00023163"/>
    </source>
</evidence>
<dbReference type="RefSeq" id="WP_085758408.1">
    <property type="nucleotide sequence ID" value="NZ_CP019343.1"/>
</dbReference>
<dbReference type="Gene3D" id="1.10.10.60">
    <property type="entry name" value="Homeodomain-like"/>
    <property type="match status" value="2"/>
</dbReference>
<dbReference type="EMBL" id="CP019343">
    <property type="protein sequence ID" value="ARN74270.1"/>
    <property type="molecule type" value="Genomic_DNA"/>
</dbReference>
<dbReference type="Proteomes" id="UP000193450">
    <property type="component" value="Chromosome"/>
</dbReference>